<dbReference type="Proteomes" id="UP000735874">
    <property type="component" value="Unassembled WGS sequence"/>
</dbReference>
<proteinExistence type="predicted"/>
<sequence>MQQEITPTFTENELLELLALLDDAIWTRGNECVGPLVREQVTAFTTLQRSLEKIPALNQNDVFPAVNERATDPRECKELYQDLSRNLSKLYSTGVDTMRNRWPSPSLDGNKKLRENQKECLEILPGTSGRENFELTIQIQQRCAGWTTSWTPCKWDVHQGKSKVRLRARRGRPSQRDYLQKMRSSQSDHPNSEGSIGTIFDTMLASLKTTRRRKIMQNAPLFSDAELLDVLTGIDAGLRGLHGVARVGR</sequence>
<accession>A0A8T1BNN4</accession>
<dbReference type="Proteomes" id="UP000774804">
    <property type="component" value="Unassembled WGS sequence"/>
</dbReference>
<reference evidence="3" key="1">
    <citation type="submission" date="2018-10" db="EMBL/GenBank/DDBJ databases">
        <title>Effector identification in a new, highly contiguous assembly of the strawberry crown rot pathogen Phytophthora cactorum.</title>
        <authorList>
            <person name="Armitage A.D."/>
            <person name="Nellist C.F."/>
            <person name="Bates H."/>
            <person name="Vickerstaff R.J."/>
            <person name="Harrison R.J."/>
        </authorList>
    </citation>
    <scope>NUCLEOTIDE SEQUENCE</scope>
    <source>
        <strain evidence="2">15-7</strain>
        <strain evidence="3">4032</strain>
    </source>
</reference>
<name>A0A8T1BNN4_9STRA</name>
<feature type="compositionally biased region" description="Polar residues" evidence="1">
    <location>
        <begin position="182"/>
        <end position="195"/>
    </location>
</feature>
<evidence type="ECO:0000313" key="4">
    <source>
        <dbReference type="Proteomes" id="UP000774804"/>
    </source>
</evidence>
<protein>
    <submittedName>
        <fullName evidence="3">Uncharacterized protein</fullName>
    </submittedName>
</protein>
<comment type="caution">
    <text evidence="3">The sequence shown here is derived from an EMBL/GenBank/DDBJ whole genome shotgun (WGS) entry which is preliminary data.</text>
</comment>
<dbReference type="EMBL" id="RCMI01000597">
    <property type="protein sequence ID" value="KAG2904317.1"/>
    <property type="molecule type" value="Genomic_DNA"/>
</dbReference>
<organism evidence="3 4">
    <name type="scientific">Phytophthora cactorum</name>
    <dbReference type="NCBI Taxonomy" id="29920"/>
    <lineage>
        <taxon>Eukaryota</taxon>
        <taxon>Sar</taxon>
        <taxon>Stramenopiles</taxon>
        <taxon>Oomycota</taxon>
        <taxon>Peronosporomycetes</taxon>
        <taxon>Peronosporales</taxon>
        <taxon>Peronosporaceae</taxon>
        <taxon>Phytophthora</taxon>
    </lineage>
</organism>
<gene>
    <name evidence="2" type="ORF">PC113_g13204</name>
    <name evidence="3" type="ORF">PC115_g15034</name>
</gene>
<evidence type="ECO:0000313" key="3">
    <source>
        <dbReference type="EMBL" id="KAG2904317.1"/>
    </source>
</evidence>
<evidence type="ECO:0000313" key="2">
    <source>
        <dbReference type="EMBL" id="KAG2854559.1"/>
    </source>
</evidence>
<dbReference type="AlphaFoldDB" id="A0A8T1BNN4"/>
<dbReference type="EMBL" id="RCMG01000420">
    <property type="protein sequence ID" value="KAG2854559.1"/>
    <property type="molecule type" value="Genomic_DNA"/>
</dbReference>
<feature type="region of interest" description="Disordered" evidence="1">
    <location>
        <begin position="168"/>
        <end position="196"/>
    </location>
</feature>
<evidence type="ECO:0000256" key="1">
    <source>
        <dbReference type="SAM" id="MobiDB-lite"/>
    </source>
</evidence>